<proteinExistence type="predicted"/>
<protein>
    <submittedName>
        <fullName evidence="5">CO/xanthine dehydrogenase FAD-binding subunit</fullName>
    </submittedName>
</protein>
<feature type="domain" description="FAD-binding PCMH-type" evidence="4">
    <location>
        <begin position="1"/>
        <end position="179"/>
    </location>
</feature>
<keyword evidence="6" id="KW-1185">Reference proteome</keyword>
<dbReference type="InterPro" id="IPR005107">
    <property type="entry name" value="CO_DH_flav_C"/>
</dbReference>
<dbReference type="InterPro" id="IPR016167">
    <property type="entry name" value="FAD-bd_PCMH_sub1"/>
</dbReference>
<dbReference type="InterPro" id="IPR036318">
    <property type="entry name" value="FAD-bd_PCMH-like_sf"/>
</dbReference>
<dbReference type="Pfam" id="PF03450">
    <property type="entry name" value="CO_deh_flav_C"/>
    <property type="match status" value="1"/>
</dbReference>
<dbReference type="RefSeq" id="WP_183981042.1">
    <property type="nucleotide sequence ID" value="NZ_JACHEB010000013.1"/>
</dbReference>
<dbReference type="SMART" id="SM01092">
    <property type="entry name" value="CO_deh_flav_C"/>
    <property type="match status" value="1"/>
</dbReference>
<evidence type="ECO:0000256" key="3">
    <source>
        <dbReference type="ARBA" id="ARBA00023002"/>
    </source>
</evidence>
<reference evidence="5 6" key="1">
    <citation type="submission" date="2020-08" db="EMBL/GenBank/DDBJ databases">
        <title>Genomic Encyclopedia of Type Strains, Phase IV (KMG-V): Genome sequencing to study the core and pangenomes of soil and plant-associated prokaryotes.</title>
        <authorList>
            <person name="Whitman W."/>
        </authorList>
    </citation>
    <scope>NUCLEOTIDE SEQUENCE [LARGE SCALE GENOMIC DNA]</scope>
    <source>
        <strain evidence="5 6">X5P2</strain>
    </source>
</reference>
<dbReference type="PANTHER" id="PTHR42659">
    <property type="entry name" value="XANTHINE DEHYDROGENASE SUBUNIT C-RELATED"/>
    <property type="match status" value="1"/>
</dbReference>
<dbReference type="AlphaFoldDB" id="A0A9X0U6L0"/>
<sequence length="285" mass="30812">MRSNVTEYELTAPRSLDAVLQILADSPDRYTPIAGGTELMVALGAGRLQPKKLISLWNLKELRFIEVTPDAVIIGAATTFTDIRKHPIVTAEFSILAQAASWTGSIANQNRGTLGGNIVNASPAADSPPVLLAYDAAVTLVSTRGIRTIPYRDFHISYKRTDLAQDELLHSITLSRNMHGYTTYVRKVGTRNAQAISKVAVAIVASSNHGVIESIRIGAASLRETPARLVATEQSLLKQKITPATIAKARAAILSETIPIDDIRSTAKYRSVVAANLIEEFLQTL</sequence>
<keyword evidence="1" id="KW-0285">Flavoprotein</keyword>
<accession>A0A9X0U6L0</accession>
<name>A0A9X0U6L0_9BACT</name>
<dbReference type="SUPFAM" id="SSF56176">
    <property type="entry name" value="FAD-binding/transporter-associated domain-like"/>
    <property type="match status" value="1"/>
</dbReference>
<dbReference type="InterPro" id="IPR016166">
    <property type="entry name" value="FAD-bd_PCMH"/>
</dbReference>
<dbReference type="InterPro" id="IPR036683">
    <property type="entry name" value="CO_DH_flav_C_dom_sf"/>
</dbReference>
<dbReference type="GO" id="GO:0016491">
    <property type="term" value="F:oxidoreductase activity"/>
    <property type="evidence" value="ECO:0007669"/>
    <property type="project" value="UniProtKB-KW"/>
</dbReference>
<organism evidence="5 6">
    <name type="scientific">Tunturiibacter gelidiferens</name>
    <dbReference type="NCBI Taxonomy" id="3069689"/>
    <lineage>
        <taxon>Bacteria</taxon>
        <taxon>Pseudomonadati</taxon>
        <taxon>Acidobacteriota</taxon>
        <taxon>Terriglobia</taxon>
        <taxon>Terriglobales</taxon>
        <taxon>Acidobacteriaceae</taxon>
        <taxon>Tunturiibacter</taxon>
    </lineage>
</organism>
<dbReference type="PANTHER" id="PTHR42659:SF2">
    <property type="entry name" value="XANTHINE DEHYDROGENASE SUBUNIT C-RELATED"/>
    <property type="match status" value="1"/>
</dbReference>
<dbReference type="GO" id="GO:0071949">
    <property type="term" value="F:FAD binding"/>
    <property type="evidence" value="ECO:0007669"/>
    <property type="project" value="InterPro"/>
</dbReference>
<dbReference type="Gene3D" id="3.30.390.50">
    <property type="entry name" value="CO dehydrogenase flavoprotein, C-terminal domain"/>
    <property type="match status" value="1"/>
</dbReference>
<evidence type="ECO:0000313" key="6">
    <source>
        <dbReference type="Proteomes" id="UP000535182"/>
    </source>
</evidence>
<dbReference type="SUPFAM" id="SSF55447">
    <property type="entry name" value="CO dehydrogenase flavoprotein C-terminal domain-like"/>
    <property type="match status" value="1"/>
</dbReference>
<dbReference type="InterPro" id="IPR016169">
    <property type="entry name" value="FAD-bd_PCMH_sub2"/>
</dbReference>
<dbReference type="Proteomes" id="UP000535182">
    <property type="component" value="Unassembled WGS sequence"/>
</dbReference>
<keyword evidence="2" id="KW-0274">FAD</keyword>
<comment type="caution">
    <text evidence="5">The sequence shown here is derived from an EMBL/GenBank/DDBJ whole genome shotgun (WGS) entry which is preliminary data.</text>
</comment>
<dbReference type="EMBL" id="JACHEB010000013">
    <property type="protein sequence ID" value="MBB5331180.1"/>
    <property type="molecule type" value="Genomic_DNA"/>
</dbReference>
<dbReference type="Pfam" id="PF00941">
    <property type="entry name" value="FAD_binding_5"/>
    <property type="match status" value="1"/>
</dbReference>
<evidence type="ECO:0000259" key="4">
    <source>
        <dbReference type="PROSITE" id="PS51387"/>
    </source>
</evidence>
<evidence type="ECO:0000313" key="5">
    <source>
        <dbReference type="EMBL" id="MBB5331180.1"/>
    </source>
</evidence>
<gene>
    <name evidence="5" type="ORF">HDF14_004818</name>
</gene>
<dbReference type="PROSITE" id="PS51387">
    <property type="entry name" value="FAD_PCMH"/>
    <property type="match status" value="1"/>
</dbReference>
<dbReference type="InterPro" id="IPR051312">
    <property type="entry name" value="Diverse_Substr_Oxidored"/>
</dbReference>
<dbReference type="InterPro" id="IPR002346">
    <property type="entry name" value="Mopterin_DH_FAD-bd"/>
</dbReference>
<evidence type="ECO:0000256" key="1">
    <source>
        <dbReference type="ARBA" id="ARBA00022630"/>
    </source>
</evidence>
<keyword evidence="3" id="KW-0560">Oxidoreductase</keyword>
<dbReference type="Gene3D" id="3.30.43.10">
    <property type="entry name" value="Uridine Diphospho-n-acetylenolpyruvylglucosamine Reductase, domain 2"/>
    <property type="match status" value="1"/>
</dbReference>
<evidence type="ECO:0000256" key="2">
    <source>
        <dbReference type="ARBA" id="ARBA00022827"/>
    </source>
</evidence>
<dbReference type="Gene3D" id="3.30.465.10">
    <property type="match status" value="1"/>
</dbReference>